<dbReference type="PANTHER" id="PTHR47683:SF2">
    <property type="entry name" value="RNA-BINDING S4 DOMAIN-CONTAINING PROTEIN"/>
    <property type="match status" value="1"/>
</dbReference>
<evidence type="ECO:0000313" key="7">
    <source>
        <dbReference type="Proteomes" id="UP000227088"/>
    </source>
</evidence>
<dbReference type="InterPro" id="IPR042092">
    <property type="entry name" value="PsdUridine_s_RsuA/RluB/E/F_cat"/>
</dbReference>
<organism evidence="6 7">
    <name type="scientific">Oleispira antarctica</name>
    <dbReference type="NCBI Taxonomy" id="188908"/>
    <lineage>
        <taxon>Bacteria</taxon>
        <taxon>Pseudomonadati</taxon>
        <taxon>Pseudomonadota</taxon>
        <taxon>Gammaproteobacteria</taxon>
        <taxon>Oceanospirillales</taxon>
        <taxon>Oceanospirillaceae</taxon>
        <taxon>Oleispira</taxon>
    </lineage>
</organism>
<dbReference type="Pfam" id="PF00849">
    <property type="entry name" value="PseudoU_synth_2"/>
    <property type="match status" value="1"/>
</dbReference>
<dbReference type="Proteomes" id="UP000227088">
    <property type="component" value="Unassembled WGS sequence"/>
</dbReference>
<name>A0A1Y5HSD2_OLEAN</name>
<dbReference type="GO" id="GO:0120159">
    <property type="term" value="F:rRNA pseudouridine synthase activity"/>
    <property type="evidence" value="ECO:0007669"/>
    <property type="project" value="UniProtKB-ARBA"/>
</dbReference>
<comment type="caution">
    <text evidence="6">The sequence shown here is derived from an EMBL/GenBank/DDBJ whole genome shotgun (WGS) entry which is preliminary data.</text>
</comment>
<dbReference type="GO" id="GO:0003723">
    <property type="term" value="F:RNA binding"/>
    <property type="evidence" value="ECO:0007669"/>
    <property type="project" value="InterPro"/>
</dbReference>
<evidence type="ECO:0000313" key="6">
    <source>
        <dbReference type="EMBL" id="OUS39407.1"/>
    </source>
</evidence>
<reference evidence="7" key="1">
    <citation type="journal article" date="2017" name="Proc. Natl. Acad. Sci. U.S.A.">
        <title>Simulation of Deepwater Horizon oil plume reveals substrate specialization within a complex community of hydrocarbon degraders.</title>
        <authorList>
            <person name="Hu P."/>
            <person name="Dubinsky E.A."/>
            <person name="Probst A.J."/>
            <person name="Wang J."/>
            <person name="Sieber C.M.K."/>
            <person name="Tom L.M."/>
            <person name="Gardinali P."/>
            <person name="Banfield J.F."/>
            <person name="Atlas R.M."/>
            <person name="Andersen G.L."/>
        </authorList>
    </citation>
    <scope>NUCLEOTIDE SEQUENCE [LARGE SCALE GENOMIC DNA]</scope>
</reference>
<evidence type="ECO:0000256" key="3">
    <source>
        <dbReference type="RuleBase" id="RU003887"/>
    </source>
</evidence>
<comment type="similarity">
    <text evidence="1 3">Belongs to the pseudouridine synthase RsuA family.</text>
</comment>
<dbReference type="NCBIfam" id="TIGR00093">
    <property type="entry name" value="pseudouridine synthase"/>
    <property type="match status" value="1"/>
</dbReference>
<dbReference type="InterPro" id="IPR018496">
    <property type="entry name" value="PsdUridine_synth_RsuA/RluB_CS"/>
</dbReference>
<evidence type="ECO:0000256" key="4">
    <source>
        <dbReference type="SAM" id="MobiDB-lite"/>
    </source>
</evidence>
<dbReference type="AlphaFoldDB" id="A0A1Y5HSD2"/>
<dbReference type="InterPro" id="IPR020103">
    <property type="entry name" value="PsdUridine_synth_cat_dom_sf"/>
</dbReference>
<dbReference type="FunFam" id="3.30.70.1560:FF:000001">
    <property type="entry name" value="Pseudouridine synthase"/>
    <property type="match status" value="1"/>
</dbReference>
<dbReference type="InterPro" id="IPR006145">
    <property type="entry name" value="PsdUridine_synth_RsuA/RluA"/>
</dbReference>
<evidence type="ECO:0000256" key="2">
    <source>
        <dbReference type="ARBA" id="ARBA00023235"/>
    </source>
</evidence>
<dbReference type="GO" id="GO:0005829">
    <property type="term" value="C:cytosol"/>
    <property type="evidence" value="ECO:0007669"/>
    <property type="project" value="UniProtKB-ARBA"/>
</dbReference>
<dbReference type="PROSITE" id="PS01149">
    <property type="entry name" value="PSI_RSU"/>
    <property type="match status" value="1"/>
</dbReference>
<protein>
    <recommendedName>
        <fullName evidence="3">Pseudouridine synthase</fullName>
        <ecNumber evidence="3">5.4.99.-</ecNumber>
    </recommendedName>
</protein>
<dbReference type="EC" id="5.4.99.-" evidence="3"/>
<dbReference type="GO" id="GO:0000455">
    <property type="term" value="P:enzyme-directed rRNA pseudouridine synthesis"/>
    <property type="evidence" value="ECO:0007669"/>
    <property type="project" value="UniProtKB-ARBA"/>
</dbReference>
<proteinExistence type="inferred from homology"/>
<dbReference type="InterPro" id="IPR000748">
    <property type="entry name" value="PsdUridine_synth_RsuA/RluB/E/F"/>
</dbReference>
<evidence type="ECO:0000259" key="5">
    <source>
        <dbReference type="Pfam" id="PF00849"/>
    </source>
</evidence>
<sequence>MPNLILFNKPFNVISQFSAHEGKITLAKYIKTKGFHPAGRLDYDSEGLMLLTNEGALQHQISHPSHKLPKTYWIQVQGEVTKEAMEQLRNGLKLNDGMTAPAKVKQMASVKIWPRNPPIRPREGEITSWLQLTIVEGRNRQVRRMAAAVGLPCLRLIRMQIGEWTIKGLKPGESRSDTVALPSESVLQATSGATKKNVDKKFSGNTTRSKYKKNSR</sequence>
<dbReference type="Gene3D" id="3.30.70.580">
    <property type="entry name" value="Pseudouridine synthase I, catalytic domain, N-terminal subdomain"/>
    <property type="match status" value="1"/>
</dbReference>
<evidence type="ECO:0000256" key="1">
    <source>
        <dbReference type="ARBA" id="ARBA00008348"/>
    </source>
</evidence>
<dbReference type="InterPro" id="IPR020094">
    <property type="entry name" value="TruA/RsuA/RluB/E/F_N"/>
</dbReference>
<gene>
    <name evidence="6" type="ORF">A9R00_09710</name>
</gene>
<dbReference type="PANTHER" id="PTHR47683">
    <property type="entry name" value="PSEUDOURIDINE SYNTHASE FAMILY PROTEIN-RELATED"/>
    <property type="match status" value="1"/>
</dbReference>
<accession>A0A1Y5HSD2</accession>
<feature type="domain" description="Pseudouridine synthase RsuA/RluA-like" evidence="5">
    <location>
        <begin position="3"/>
        <end position="148"/>
    </location>
</feature>
<dbReference type="EMBL" id="MABE01000562">
    <property type="protein sequence ID" value="OUS39407.1"/>
    <property type="molecule type" value="Genomic_DNA"/>
</dbReference>
<dbReference type="Gene3D" id="3.30.70.1560">
    <property type="entry name" value="Alpha-L RNA-binding motif"/>
    <property type="match status" value="1"/>
</dbReference>
<dbReference type="SUPFAM" id="SSF55120">
    <property type="entry name" value="Pseudouridine synthase"/>
    <property type="match status" value="1"/>
</dbReference>
<keyword evidence="2 3" id="KW-0413">Isomerase</keyword>
<dbReference type="InterPro" id="IPR050343">
    <property type="entry name" value="RsuA_PseudoU_synthase"/>
</dbReference>
<feature type="region of interest" description="Disordered" evidence="4">
    <location>
        <begin position="189"/>
        <end position="216"/>
    </location>
</feature>